<evidence type="ECO:0000256" key="4">
    <source>
        <dbReference type="ARBA" id="ARBA00022989"/>
    </source>
</evidence>
<evidence type="ECO:0000256" key="1">
    <source>
        <dbReference type="ARBA" id="ARBA00004651"/>
    </source>
</evidence>
<keyword evidence="2" id="KW-1003">Cell membrane</keyword>
<keyword evidence="3 7" id="KW-0812">Transmembrane</keyword>
<evidence type="ECO:0000256" key="5">
    <source>
        <dbReference type="ARBA" id="ARBA00023136"/>
    </source>
</evidence>
<dbReference type="GO" id="GO:0005886">
    <property type="term" value="C:plasma membrane"/>
    <property type="evidence" value="ECO:0007669"/>
    <property type="project" value="UniProtKB-SubCell"/>
</dbReference>
<dbReference type="AlphaFoldDB" id="A0A8J3DC33"/>
<sequence length="498" mass="56303">MGTQPSNPKRWWSRAQEEVSAFPELMRSEIWHTGHLEERSLRAKFFGFLRVMALTVDGIRTNRIPSHAAALSYYTLIALGPLIAIAIMVSGFVVPEDGRDRLADTLTDAVYYVVPSAKQSDELEAKVPEDDAKPGEPKEMETVDQQEVESDLEKTIDTLVENSRSGTVGVIGSIVLIVISIQLLSTIEKTFNTIWGVQQGRNFVQQVVFYWAVISLGAVVSVTLVTLGVYSKVSQFFDTVPYGDYFRSMFIVFTPFLIFFITVFLLASFNRFIPNANVHWIPALRGAMVVACLLYLNQYLSFFYIGFVVRQKSLFGAVGILPVLLFGLFVFWTFLLLGGQITYAIQNVNRLTHQRAWDNTSRRAQELLAVTTLALIARRFENCEAPLSADDLSERIRVPVHTLNHTIRTLVKIGFLSVVEPDDKDDAERYQPGRPVDYISPADFKDRLEMNGNNEALKLLSEADPIVDRYREILLHLPEDHPSRVSFKDLINESKRPV</sequence>
<dbReference type="EMBL" id="BMXG01000019">
    <property type="protein sequence ID" value="GHC08159.1"/>
    <property type="molecule type" value="Genomic_DNA"/>
</dbReference>
<feature type="compositionally biased region" description="Basic and acidic residues" evidence="6">
    <location>
        <begin position="121"/>
        <end position="141"/>
    </location>
</feature>
<evidence type="ECO:0000256" key="7">
    <source>
        <dbReference type="SAM" id="Phobius"/>
    </source>
</evidence>
<evidence type="ECO:0000256" key="3">
    <source>
        <dbReference type="ARBA" id="ARBA00022692"/>
    </source>
</evidence>
<keyword evidence="5 7" id="KW-0472">Membrane</keyword>
<dbReference type="Pfam" id="PF03631">
    <property type="entry name" value="Virul_fac_BrkB"/>
    <property type="match status" value="1"/>
</dbReference>
<keyword evidence="9" id="KW-1185">Reference proteome</keyword>
<comment type="caution">
    <text evidence="8">The sequence shown here is derived from an EMBL/GenBank/DDBJ whole genome shotgun (WGS) entry which is preliminary data.</text>
</comment>
<dbReference type="Proteomes" id="UP000642829">
    <property type="component" value="Unassembled WGS sequence"/>
</dbReference>
<feature type="transmembrane region" description="Helical" evidence="7">
    <location>
        <begin position="313"/>
        <end position="337"/>
    </location>
</feature>
<dbReference type="NCBIfam" id="TIGR00765">
    <property type="entry name" value="yihY_not_rbn"/>
    <property type="match status" value="1"/>
</dbReference>
<comment type="subcellular location">
    <subcellularLocation>
        <location evidence="1">Cell membrane</location>
        <topology evidence="1">Multi-pass membrane protein</topology>
    </subcellularLocation>
</comment>
<proteinExistence type="predicted"/>
<name>A0A8J3DC33_9BACT</name>
<feature type="transmembrane region" description="Helical" evidence="7">
    <location>
        <begin position="250"/>
        <end position="272"/>
    </location>
</feature>
<reference evidence="8" key="1">
    <citation type="journal article" date="2014" name="Int. J. Syst. Evol. Microbiol.">
        <title>Complete genome sequence of Corynebacterium casei LMG S-19264T (=DSM 44701T), isolated from a smear-ripened cheese.</title>
        <authorList>
            <consortium name="US DOE Joint Genome Institute (JGI-PGF)"/>
            <person name="Walter F."/>
            <person name="Albersmeier A."/>
            <person name="Kalinowski J."/>
            <person name="Ruckert C."/>
        </authorList>
    </citation>
    <scope>NUCLEOTIDE SEQUENCE</scope>
    <source>
        <strain evidence="8">KCTC 12870</strain>
    </source>
</reference>
<organism evidence="8 9">
    <name type="scientific">Cerasicoccus arenae</name>
    <dbReference type="NCBI Taxonomy" id="424488"/>
    <lineage>
        <taxon>Bacteria</taxon>
        <taxon>Pseudomonadati</taxon>
        <taxon>Verrucomicrobiota</taxon>
        <taxon>Opitutia</taxon>
        <taxon>Puniceicoccales</taxon>
        <taxon>Cerasicoccaceae</taxon>
        <taxon>Cerasicoccus</taxon>
    </lineage>
</organism>
<feature type="transmembrane region" description="Helical" evidence="7">
    <location>
        <begin position="168"/>
        <end position="187"/>
    </location>
</feature>
<dbReference type="PANTHER" id="PTHR30213">
    <property type="entry name" value="INNER MEMBRANE PROTEIN YHJD"/>
    <property type="match status" value="1"/>
</dbReference>
<keyword evidence="4 7" id="KW-1133">Transmembrane helix</keyword>
<evidence type="ECO:0000256" key="6">
    <source>
        <dbReference type="SAM" id="MobiDB-lite"/>
    </source>
</evidence>
<feature type="transmembrane region" description="Helical" evidence="7">
    <location>
        <begin position="284"/>
        <end position="307"/>
    </location>
</feature>
<dbReference type="PANTHER" id="PTHR30213:SF0">
    <property type="entry name" value="UPF0761 MEMBRANE PROTEIN YIHY"/>
    <property type="match status" value="1"/>
</dbReference>
<reference evidence="8" key="2">
    <citation type="submission" date="2020-09" db="EMBL/GenBank/DDBJ databases">
        <authorList>
            <person name="Sun Q."/>
            <person name="Kim S."/>
        </authorList>
    </citation>
    <scope>NUCLEOTIDE SEQUENCE</scope>
    <source>
        <strain evidence="8">KCTC 12870</strain>
    </source>
</reference>
<dbReference type="RefSeq" id="WP_189516058.1">
    <property type="nucleotide sequence ID" value="NZ_JAENIH010000026.1"/>
</dbReference>
<evidence type="ECO:0008006" key="10">
    <source>
        <dbReference type="Google" id="ProtNLM"/>
    </source>
</evidence>
<evidence type="ECO:0000256" key="2">
    <source>
        <dbReference type="ARBA" id="ARBA00022475"/>
    </source>
</evidence>
<feature type="region of interest" description="Disordered" evidence="6">
    <location>
        <begin position="121"/>
        <end position="147"/>
    </location>
</feature>
<evidence type="ECO:0000313" key="9">
    <source>
        <dbReference type="Proteomes" id="UP000642829"/>
    </source>
</evidence>
<feature type="transmembrane region" description="Helical" evidence="7">
    <location>
        <begin position="73"/>
        <end position="94"/>
    </location>
</feature>
<accession>A0A8J3DC33</accession>
<evidence type="ECO:0000313" key="8">
    <source>
        <dbReference type="EMBL" id="GHC08159.1"/>
    </source>
</evidence>
<dbReference type="InterPro" id="IPR017039">
    <property type="entry name" value="Virul_fac_BrkB"/>
</dbReference>
<protein>
    <recommendedName>
        <fullName evidence="10">YihY/virulence factor BrkB family protein</fullName>
    </recommendedName>
</protein>
<feature type="transmembrane region" description="Helical" evidence="7">
    <location>
        <begin position="208"/>
        <end position="230"/>
    </location>
</feature>
<gene>
    <name evidence="8" type="ORF">GCM10007047_26740</name>
</gene>